<gene>
    <name evidence="1" type="ORF">POCTA_138.1.T1190059</name>
</gene>
<dbReference type="OrthoDB" id="10283760at2759"/>
<name>A0A8S1XEK0_PAROT</name>
<dbReference type="OMA" id="QFSYKDK"/>
<comment type="caution">
    <text evidence="1">The sequence shown here is derived from an EMBL/GenBank/DDBJ whole genome shotgun (WGS) entry which is preliminary data.</text>
</comment>
<accession>A0A8S1XEK0</accession>
<dbReference type="Proteomes" id="UP000683925">
    <property type="component" value="Unassembled WGS sequence"/>
</dbReference>
<proteinExistence type="predicted"/>
<evidence type="ECO:0000313" key="2">
    <source>
        <dbReference type="Proteomes" id="UP000683925"/>
    </source>
</evidence>
<keyword evidence="2" id="KW-1185">Reference proteome</keyword>
<dbReference type="AlphaFoldDB" id="A0A8S1XEK0"/>
<protein>
    <submittedName>
        <fullName evidence="1">Uncharacterized protein</fullName>
    </submittedName>
</protein>
<sequence>MSIKQRNLSLENTKNKIFLPSIFNNDQDVNLNMDPKLYLQMILNKTTRTQRAKSLQFCNLMKQQQKNEPIQVKYKLETDKDIVFAFEDQFSYKDKQQYTNKLQIKVAKHSQNKEVKYKELVNCYCQKFTKKKPTSNLKHTKLNLEFL</sequence>
<dbReference type="EMBL" id="CAJJDP010000119">
    <property type="protein sequence ID" value="CAD8199338.1"/>
    <property type="molecule type" value="Genomic_DNA"/>
</dbReference>
<evidence type="ECO:0000313" key="1">
    <source>
        <dbReference type="EMBL" id="CAD8199338.1"/>
    </source>
</evidence>
<organism evidence="1 2">
    <name type="scientific">Paramecium octaurelia</name>
    <dbReference type="NCBI Taxonomy" id="43137"/>
    <lineage>
        <taxon>Eukaryota</taxon>
        <taxon>Sar</taxon>
        <taxon>Alveolata</taxon>
        <taxon>Ciliophora</taxon>
        <taxon>Intramacronucleata</taxon>
        <taxon>Oligohymenophorea</taxon>
        <taxon>Peniculida</taxon>
        <taxon>Parameciidae</taxon>
        <taxon>Paramecium</taxon>
    </lineage>
</organism>
<reference evidence="1" key="1">
    <citation type="submission" date="2021-01" db="EMBL/GenBank/DDBJ databases">
        <authorList>
            <consortium name="Genoscope - CEA"/>
            <person name="William W."/>
        </authorList>
    </citation>
    <scope>NUCLEOTIDE SEQUENCE</scope>
</reference>